<accession>S5TG35</accession>
<evidence type="ECO:0000313" key="4">
    <source>
        <dbReference type="Proteomes" id="UP000015388"/>
    </source>
</evidence>
<dbReference type="Gene3D" id="2.60.120.10">
    <property type="entry name" value="Jelly Rolls"/>
    <property type="match status" value="1"/>
</dbReference>
<organism evidence="3 4">
    <name type="scientific">Corynebacterium maris DSM 45190</name>
    <dbReference type="NCBI Taxonomy" id="1224163"/>
    <lineage>
        <taxon>Bacteria</taxon>
        <taxon>Bacillati</taxon>
        <taxon>Actinomycetota</taxon>
        <taxon>Actinomycetes</taxon>
        <taxon>Mycobacteriales</taxon>
        <taxon>Corynebacteriaceae</taxon>
        <taxon>Corynebacterium</taxon>
    </lineage>
</organism>
<dbReference type="CDD" id="cd00093">
    <property type="entry name" value="HTH_XRE"/>
    <property type="match status" value="1"/>
</dbReference>
<dbReference type="EMBL" id="CP003924">
    <property type="protein sequence ID" value="AGS33633.1"/>
    <property type="molecule type" value="Genomic_DNA"/>
</dbReference>
<dbReference type="eggNOG" id="COG1396">
    <property type="taxonomic scope" value="Bacteria"/>
</dbReference>
<sequence>MQKEIDSLVRDRVRGLRLARGWTLEALASRCELSPSTLSRIETGHQRITLEHLVALSHALDTSLDRLVAPEGNDDVVIRPEPESMGRTTFWLLSRERDRHGMFIAKMRITQDRENEDLQVHPGNEWFTVLSGVVRLQLGAREILVYPGQAVEFSTMTPHLIQAHEEPAELLIMLDRDGEQAHLPTRGQQ</sequence>
<evidence type="ECO:0000259" key="2">
    <source>
        <dbReference type="PROSITE" id="PS50943"/>
    </source>
</evidence>
<dbReference type="InterPro" id="IPR001387">
    <property type="entry name" value="Cro/C1-type_HTH"/>
</dbReference>
<keyword evidence="4" id="KW-1185">Reference proteome</keyword>
<proteinExistence type="predicted"/>
<dbReference type="Pfam" id="PF07883">
    <property type="entry name" value="Cupin_2"/>
    <property type="match status" value="1"/>
</dbReference>
<dbReference type="SUPFAM" id="SSF51182">
    <property type="entry name" value="RmlC-like cupins"/>
    <property type="match status" value="1"/>
</dbReference>
<dbReference type="InterPro" id="IPR011051">
    <property type="entry name" value="RmlC_Cupin_sf"/>
</dbReference>
<dbReference type="PANTHER" id="PTHR46797:SF1">
    <property type="entry name" value="METHYLPHOSPHONATE SYNTHASE"/>
    <property type="match status" value="1"/>
</dbReference>
<dbReference type="InterPro" id="IPR050807">
    <property type="entry name" value="TransReg_Diox_bact_type"/>
</dbReference>
<dbReference type="InterPro" id="IPR013096">
    <property type="entry name" value="Cupin_2"/>
</dbReference>
<dbReference type="STRING" id="1224163.B841_00750"/>
<dbReference type="Proteomes" id="UP000015388">
    <property type="component" value="Chromosome"/>
</dbReference>
<dbReference type="OrthoDB" id="513181at2"/>
<dbReference type="Pfam" id="PF01381">
    <property type="entry name" value="HTH_3"/>
    <property type="match status" value="1"/>
</dbReference>
<gene>
    <name evidence="3" type="ORF">B841_00750</name>
</gene>
<dbReference type="KEGG" id="cmd:B841_00750"/>
<dbReference type="Gene3D" id="1.10.260.40">
    <property type="entry name" value="lambda repressor-like DNA-binding domains"/>
    <property type="match status" value="1"/>
</dbReference>
<dbReference type="HOGENOM" id="CLU_085376_2_0_11"/>
<dbReference type="PANTHER" id="PTHR46797">
    <property type="entry name" value="HTH-TYPE TRANSCRIPTIONAL REGULATOR"/>
    <property type="match status" value="1"/>
</dbReference>
<dbReference type="AlphaFoldDB" id="S5TG35"/>
<name>S5TG35_9CORY</name>
<dbReference type="GO" id="GO:0005829">
    <property type="term" value="C:cytosol"/>
    <property type="evidence" value="ECO:0007669"/>
    <property type="project" value="TreeGrafter"/>
</dbReference>
<dbReference type="PROSITE" id="PS50943">
    <property type="entry name" value="HTH_CROC1"/>
    <property type="match status" value="1"/>
</dbReference>
<dbReference type="InterPro" id="IPR014710">
    <property type="entry name" value="RmlC-like_jellyroll"/>
</dbReference>
<evidence type="ECO:0000313" key="3">
    <source>
        <dbReference type="EMBL" id="AGS33633.1"/>
    </source>
</evidence>
<feature type="domain" description="HTH cro/C1-type" evidence="2">
    <location>
        <begin position="13"/>
        <end position="67"/>
    </location>
</feature>
<dbReference type="CDD" id="cd02209">
    <property type="entry name" value="cupin_XRE_C"/>
    <property type="match status" value="1"/>
</dbReference>
<evidence type="ECO:0000256" key="1">
    <source>
        <dbReference type="ARBA" id="ARBA00023125"/>
    </source>
</evidence>
<dbReference type="PATRIC" id="fig|1224163.3.peg.149"/>
<dbReference type="InterPro" id="IPR010982">
    <property type="entry name" value="Lambda_DNA-bd_dom_sf"/>
</dbReference>
<dbReference type="SMART" id="SM00530">
    <property type="entry name" value="HTH_XRE"/>
    <property type="match status" value="1"/>
</dbReference>
<dbReference type="GO" id="GO:0003700">
    <property type="term" value="F:DNA-binding transcription factor activity"/>
    <property type="evidence" value="ECO:0007669"/>
    <property type="project" value="TreeGrafter"/>
</dbReference>
<dbReference type="RefSeq" id="WP_020933568.1">
    <property type="nucleotide sequence ID" value="NC_021915.1"/>
</dbReference>
<dbReference type="GO" id="GO:0003677">
    <property type="term" value="F:DNA binding"/>
    <property type="evidence" value="ECO:0007669"/>
    <property type="project" value="UniProtKB-KW"/>
</dbReference>
<keyword evidence="1" id="KW-0238">DNA-binding</keyword>
<reference evidence="3 4" key="1">
    <citation type="submission" date="2012-11" db="EMBL/GenBank/DDBJ databases">
        <title>The complete genome sequence of Corynebacterium maris Coryn-1 (=DSM 45190).</title>
        <authorList>
            <person name="Schaffert L."/>
            <person name="Albersmeier A."/>
            <person name="Kalinowski J."/>
            <person name="Ruckert C."/>
        </authorList>
    </citation>
    <scope>NUCLEOTIDE SEQUENCE [LARGE SCALE GENOMIC DNA]</scope>
    <source>
        <strain evidence="4">Coryn-1</strain>
    </source>
</reference>
<protein>
    <submittedName>
        <fullName evidence="3">Transcriptional regulator</fullName>
    </submittedName>
</protein>
<dbReference type="SUPFAM" id="SSF47413">
    <property type="entry name" value="lambda repressor-like DNA-binding domains"/>
    <property type="match status" value="1"/>
</dbReference>